<keyword evidence="3" id="KW-1185">Reference proteome</keyword>
<dbReference type="PANTHER" id="PTHR47561:SF1">
    <property type="entry name" value="POLYSACCHARIDE DEACETYLASE FAMILY PROTEIN (AFU_ORTHOLOGUE AFUA_6G05030)"/>
    <property type="match status" value="1"/>
</dbReference>
<evidence type="ECO:0000313" key="3">
    <source>
        <dbReference type="Proteomes" id="UP001321047"/>
    </source>
</evidence>
<evidence type="ECO:0000259" key="1">
    <source>
        <dbReference type="PROSITE" id="PS51677"/>
    </source>
</evidence>
<dbReference type="InterPro" id="IPR011330">
    <property type="entry name" value="Glyco_hydro/deAcase_b/a-brl"/>
</dbReference>
<dbReference type="GO" id="GO:0016810">
    <property type="term" value="F:hydrolase activity, acting on carbon-nitrogen (but not peptide) bonds"/>
    <property type="evidence" value="ECO:0007669"/>
    <property type="project" value="InterPro"/>
</dbReference>
<dbReference type="PROSITE" id="PS51677">
    <property type="entry name" value="NODB"/>
    <property type="match status" value="1"/>
</dbReference>
<dbReference type="Gene3D" id="3.20.20.370">
    <property type="entry name" value="Glycoside hydrolase/deacetylase"/>
    <property type="match status" value="1"/>
</dbReference>
<accession>A0AAP2ZAS9</accession>
<comment type="caution">
    <text evidence="2">The sequence shown here is derived from an EMBL/GenBank/DDBJ whole genome shotgun (WGS) entry which is preliminary data.</text>
</comment>
<protein>
    <submittedName>
        <fullName evidence="2">Polysaccharide deacetylase family protein</fullName>
    </submittedName>
</protein>
<dbReference type="Pfam" id="PF01522">
    <property type="entry name" value="Polysacc_deac_1"/>
    <property type="match status" value="1"/>
</dbReference>
<dbReference type="RefSeq" id="WP_342810006.1">
    <property type="nucleotide sequence ID" value="NZ_JAOPJZ010000020.1"/>
</dbReference>
<dbReference type="InterPro" id="IPR022560">
    <property type="entry name" value="DUF3473"/>
</dbReference>
<feature type="domain" description="NodB homology" evidence="1">
    <location>
        <begin position="23"/>
        <end position="311"/>
    </location>
</feature>
<dbReference type="Pfam" id="PF11959">
    <property type="entry name" value="DUF3473"/>
    <property type="match status" value="1"/>
</dbReference>
<dbReference type="Proteomes" id="UP001321047">
    <property type="component" value="Unassembled WGS sequence"/>
</dbReference>
<dbReference type="CDD" id="cd10941">
    <property type="entry name" value="CE4_PuuE_HpPgdA_like_2"/>
    <property type="match status" value="1"/>
</dbReference>
<dbReference type="GO" id="GO:0005975">
    <property type="term" value="P:carbohydrate metabolic process"/>
    <property type="evidence" value="ECO:0007669"/>
    <property type="project" value="InterPro"/>
</dbReference>
<dbReference type="AlphaFoldDB" id="A0AAP2ZAS9"/>
<evidence type="ECO:0000313" key="2">
    <source>
        <dbReference type="EMBL" id="MCU4753696.1"/>
    </source>
</evidence>
<dbReference type="InterPro" id="IPR045235">
    <property type="entry name" value="PuuE_HpPgdA-like"/>
</dbReference>
<dbReference type="PANTHER" id="PTHR47561">
    <property type="entry name" value="POLYSACCHARIDE DEACETYLASE FAMILY PROTEIN (AFU_ORTHOLOGUE AFUA_6G05030)"/>
    <property type="match status" value="1"/>
</dbReference>
<name>A0AAP2ZAS9_9EURY</name>
<organism evidence="2 3">
    <name type="scientific">Natronosalvus hydrolyticus</name>
    <dbReference type="NCBI Taxonomy" id="2979988"/>
    <lineage>
        <taxon>Archaea</taxon>
        <taxon>Methanobacteriati</taxon>
        <taxon>Methanobacteriota</taxon>
        <taxon>Stenosarchaea group</taxon>
        <taxon>Halobacteria</taxon>
        <taxon>Halobacteriales</taxon>
        <taxon>Natrialbaceae</taxon>
        <taxon>Natronosalvus</taxon>
    </lineage>
</organism>
<gene>
    <name evidence="2" type="ORF">OB919_17185</name>
</gene>
<reference evidence="2 3" key="1">
    <citation type="submission" date="2022-09" db="EMBL/GenBank/DDBJ databases">
        <title>Enrichment on poylsaccharides allowed isolation of novel metabolic and taxonomic groups of Haloarchaea.</title>
        <authorList>
            <person name="Sorokin D.Y."/>
            <person name="Elcheninov A.G."/>
            <person name="Khizhniak T.V."/>
            <person name="Kolganova T.V."/>
            <person name="Kublanov I.V."/>
        </authorList>
    </citation>
    <scope>NUCLEOTIDE SEQUENCE [LARGE SCALE GENOMIC DNA]</scope>
    <source>
        <strain evidence="2 3">AArc-curdl1</strain>
    </source>
</reference>
<sequence>MTDSKLAVSVDVEDWYHVPAVTGSSFSTFNNVHEFFDEWEGEYDYLTQPTYRTLNLLDDLGITATFFVVADVVDNYPGLVEEIAERGHEIGCHGLHHECAISPDTKEPRFSREQYRERLRTAKWKLERASGQDVVGFRAPGAYVGGWVLDVLEQVGFEYDSSVARNSLYNKTDQQLDSVETMPYVPRRDSLDPGGDKGRGIIEFPWPYFNVTFGQIPTAGGPMIRLLGRRIVQAGIKQSLERGDSIFYFHPVDISRRAFPAIGNTRRRPAYWLFKGERTEKRIRQLLMNIENPRASVSEIIHGSRKKDMIS</sequence>
<dbReference type="EMBL" id="JAOPJZ010000020">
    <property type="protein sequence ID" value="MCU4753696.1"/>
    <property type="molecule type" value="Genomic_DNA"/>
</dbReference>
<proteinExistence type="predicted"/>
<dbReference type="SUPFAM" id="SSF88713">
    <property type="entry name" value="Glycoside hydrolase/deacetylase"/>
    <property type="match status" value="1"/>
</dbReference>
<dbReference type="InterPro" id="IPR002509">
    <property type="entry name" value="NODB_dom"/>
</dbReference>